<dbReference type="Pfam" id="PF10698">
    <property type="entry name" value="DUF2505"/>
    <property type="match status" value="1"/>
</dbReference>
<evidence type="ECO:0000313" key="4">
    <source>
        <dbReference type="Proteomes" id="UP000618382"/>
    </source>
</evidence>
<reference evidence="1 4" key="2">
    <citation type="submission" date="2021-01" db="EMBL/GenBank/DDBJ databases">
        <title>Whole genome shotgun sequence of Cellulomonas oligotrophica NBRC 109435.</title>
        <authorList>
            <person name="Komaki H."/>
            <person name="Tamura T."/>
        </authorList>
    </citation>
    <scope>NUCLEOTIDE SEQUENCE [LARGE SCALE GENOMIC DNA]</scope>
    <source>
        <strain evidence="1 4">NBRC 109435</strain>
    </source>
</reference>
<name>A0A7Y9FD96_9CELL</name>
<evidence type="ECO:0008006" key="5">
    <source>
        <dbReference type="Google" id="ProtNLM"/>
    </source>
</evidence>
<dbReference type="Proteomes" id="UP000618382">
    <property type="component" value="Unassembled WGS sequence"/>
</dbReference>
<dbReference type="InterPro" id="IPR019639">
    <property type="entry name" value="DUF2505"/>
</dbReference>
<organism evidence="2 3">
    <name type="scientific">Cellulomonas oligotrophica</name>
    <dbReference type="NCBI Taxonomy" id="931536"/>
    <lineage>
        <taxon>Bacteria</taxon>
        <taxon>Bacillati</taxon>
        <taxon>Actinomycetota</taxon>
        <taxon>Actinomycetes</taxon>
        <taxon>Micrococcales</taxon>
        <taxon>Cellulomonadaceae</taxon>
        <taxon>Cellulomonas</taxon>
    </lineage>
</organism>
<comment type="caution">
    <text evidence="2">The sequence shown here is derived from an EMBL/GenBank/DDBJ whole genome shotgun (WGS) entry which is preliminary data.</text>
</comment>
<dbReference type="AlphaFoldDB" id="A0A7Y9FD96"/>
<dbReference type="EMBL" id="JACCBK010000001">
    <property type="protein sequence ID" value="NYD85256.1"/>
    <property type="molecule type" value="Genomic_DNA"/>
</dbReference>
<evidence type="ECO:0000313" key="1">
    <source>
        <dbReference type="EMBL" id="GIG33308.1"/>
    </source>
</evidence>
<proteinExistence type="predicted"/>
<keyword evidence="4" id="KW-1185">Reference proteome</keyword>
<evidence type="ECO:0000313" key="3">
    <source>
        <dbReference type="Proteomes" id="UP000577956"/>
    </source>
</evidence>
<gene>
    <name evidence="2" type="ORF">BKA21_000805</name>
    <name evidence="1" type="ORF">Col01nite_24670</name>
</gene>
<dbReference type="EMBL" id="BONN01000006">
    <property type="protein sequence ID" value="GIG33308.1"/>
    <property type="molecule type" value="Genomic_DNA"/>
</dbReference>
<dbReference type="Proteomes" id="UP000577956">
    <property type="component" value="Unassembled WGS sequence"/>
</dbReference>
<dbReference type="RefSeq" id="WP_239072922.1">
    <property type="nucleotide sequence ID" value="NZ_BAABFI010000005.1"/>
</dbReference>
<sequence>MQIDVRLSFPVGTAGAARMLADPQYVHTKVRASGALDQQVDVTGDAEGAFTVTTRRALPSEQIPAHARALVGSRIDVRQVEAWEAPTADGSRAGTVVVEIAGAPVRVTGRASLAPGEDGASTQVRYVGEVRATVPLFAAAVEDAAAGAVRSVLEVEQEVARRWLAQAPDAPGDAPAPPARA</sequence>
<evidence type="ECO:0000313" key="2">
    <source>
        <dbReference type="EMBL" id="NYD85256.1"/>
    </source>
</evidence>
<reference evidence="2 3" key="1">
    <citation type="submission" date="2020-07" db="EMBL/GenBank/DDBJ databases">
        <title>Sequencing the genomes of 1000 actinobacteria strains.</title>
        <authorList>
            <person name="Klenk H.-P."/>
        </authorList>
    </citation>
    <scope>NUCLEOTIDE SEQUENCE [LARGE SCALE GENOMIC DNA]</scope>
    <source>
        <strain evidence="2 3">DSM 24482</strain>
    </source>
</reference>
<protein>
    <recommendedName>
        <fullName evidence="5">DUF2505 domain-containing protein</fullName>
    </recommendedName>
</protein>
<accession>A0A7Y9FD96</accession>